<evidence type="ECO:0000259" key="5">
    <source>
        <dbReference type="Pfam" id="PF04548"/>
    </source>
</evidence>
<dbReference type="InterPro" id="IPR045058">
    <property type="entry name" value="GIMA/IAN/Toc"/>
</dbReference>
<evidence type="ECO:0000256" key="2">
    <source>
        <dbReference type="ARBA" id="ARBA00022741"/>
    </source>
</evidence>
<keyword evidence="7" id="KW-1185">Reference proteome</keyword>
<name>A0A8C9TNK5_SCLFO</name>
<feature type="domain" description="AIG1-type G" evidence="5">
    <location>
        <begin position="35"/>
        <end position="106"/>
    </location>
</feature>
<dbReference type="PANTHER" id="PTHR10903:SF170">
    <property type="entry name" value="GTPASE IMAP FAMILY MEMBER 7"/>
    <property type="match status" value="1"/>
</dbReference>
<dbReference type="AlphaFoldDB" id="A0A8C9TNK5"/>
<dbReference type="GO" id="GO:0005525">
    <property type="term" value="F:GTP binding"/>
    <property type="evidence" value="ECO:0007669"/>
    <property type="project" value="UniProtKB-KW"/>
</dbReference>
<accession>A0A8C9TNK5</accession>
<dbReference type="SUPFAM" id="SSF52540">
    <property type="entry name" value="P-loop containing nucleoside triphosphate hydrolases"/>
    <property type="match status" value="1"/>
</dbReference>
<reference evidence="6" key="2">
    <citation type="submission" date="2025-08" db="UniProtKB">
        <authorList>
            <consortium name="Ensembl"/>
        </authorList>
    </citation>
    <scope>IDENTIFICATION</scope>
</reference>
<sequence>MAHILSTSRFYVYEGTLSRPFSAVLCFLTRHKSHLRLVLVGLSGVGKSAAGNTILGREEFPSGISSTSWTTRSEERRGERYGRLVTVIDTPGLHSLTHTHTHTLTETAYPKWGCSEPKPNPATQGVRREGDTPRTGHQSIVRYPKQDWNPRPTREQPQAKPTAPPCPLFLDIQLC</sequence>
<dbReference type="InterPro" id="IPR006703">
    <property type="entry name" value="G_AIG1"/>
</dbReference>
<evidence type="ECO:0000313" key="6">
    <source>
        <dbReference type="Ensembl" id="ENSSFOP00015056275.1"/>
    </source>
</evidence>
<proteinExistence type="inferred from homology"/>
<dbReference type="Gene3D" id="3.40.50.300">
    <property type="entry name" value="P-loop containing nucleotide triphosphate hydrolases"/>
    <property type="match status" value="1"/>
</dbReference>
<dbReference type="Pfam" id="PF04548">
    <property type="entry name" value="AIG1"/>
    <property type="match status" value="1"/>
</dbReference>
<protein>
    <recommendedName>
        <fullName evidence="5">AIG1-type G domain-containing protein</fullName>
    </recommendedName>
</protein>
<reference evidence="6 7" key="1">
    <citation type="submission" date="2019-04" db="EMBL/GenBank/DDBJ databases">
        <authorList>
            <consortium name="Wellcome Sanger Institute Data Sharing"/>
        </authorList>
    </citation>
    <scope>NUCLEOTIDE SEQUENCE [LARGE SCALE GENOMIC DNA]</scope>
</reference>
<reference evidence="6" key="3">
    <citation type="submission" date="2025-09" db="UniProtKB">
        <authorList>
            <consortium name="Ensembl"/>
        </authorList>
    </citation>
    <scope>IDENTIFICATION</scope>
</reference>
<dbReference type="Proteomes" id="UP000694397">
    <property type="component" value="Chromosome 16"/>
</dbReference>
<organism evidence="6 7">
    <name type="scientific">Scleropages formosus</name>
    <name type="common">Asian bonytongue</name>
    <name type="synonym">Osteoglossum formosum</name>
    <dbReference type="NCBI Taxonomy" id="113540"/>
    <lineage>
        <taxon>Eukaryota</taxon>
        <taxon>Metazoa</taxon>
        <taxon>Chordata</taxon>
        <taxon>Craniata</taxon>
        <taxon>Vertebrata</taxon>
        <taxon>Euteleostomi</taxon>
        <taxon>Actinopterygii</taxon>
        <taxon>Neopterygii</taxon>
        <taxon>Teleostei</taxon>
        <taxon>Osteoglossocephala</taxon>
        <taxon>Osteoglossomorpha</taxon>
        <taxon>Osteoglossiformes</taxon>
        <taxon>Osteoglossidae</taxon>
        <taxon>Scleropages</taxon>
    </lineage>
</organism>
<evidence type="ECO:0000256" key="3">
    <source>
        <dbReference type="ARBA" id="ARBA00023134"/>
    </source>
</evidence>
<evidence type="ECO:0000313" key="7">
    <source>
        <dbReference type="Proteomes" id="UP000694397"/>
    </source>
</evidence>
<feature type="region of interest" description="Disordered" evidence="4">
    <location>
        <begin position="110"/>
        <end position="166"/>
    </location>
</feature>
<comment type="similarity">
    <text evidence="1">Belongs to the TRAFAC class TrmE-Era-EngA-EngB-Septin-like GTPase superfamily. AIG1/Toc34/Toc159-like paraseptin GTPase family. IAN subfamily.</text>
</comment>
<dbReference type="Ensembl" id="ENSSFOT00015082422.1">
    <property type="protein sequence ID" value="ENSSFOP00015056275.1"/>
    <property type="gene ID" value="ENSSFOG00015024602.1"/>
</dbReference>
<dbReference type="GeneTree" id="ENSGT00970000197762"/>
<evidence type="ECO:0000256" key="1">
    <source>
        <dbReference type="ARBA" id="ARBA00008535"/>
    </source>
</evidence>
<keyword evidence="3" id="KW-0342">GTP-binding</keyword>
<evidence type="ECO:0000256" key="4">
    <source>
        <dbReference type="SAM" id="MobiDB-lite"/>
    </source>
</evidence>
<dbReference type="InterPro" id="IPR027417">
    <property type="entry name" value="P-loop_NTPase"/>
</dbReference>
<keyword evidence="2" id="KW-0547">Nucleotide-binding</keyword>
<dbReference type="PANTHER" id="PTHR10903">
    <property type="entry name" value="GTPASE, IMAP FAMILY MEMBER-RELATED"/>
    <property type="match status" value="1"/>
</dbReference>